<evidence type="ECO:0000313" key="1">
    <source>
        <dbReference type="EMBL" id="MDQ0506006.1"/>
    </source>
</evidence>
<evidence type="ECO:0000313" key="2">
    <source>
        <dbReference type="Proteomes" id="UP001241747"/>
    </source>
</evidence>
<organism evidence="1 2">
    <name type="scientific">Xanthobacter agilis</name>
    <dbReference type="NCBI Taxonomy" id="47492"/>
    <lineage>
        <taxon>Bacteria</taxon>
        <taxon>Pseudomonadati</taxon>
        <taxon>Pseudomonadota</taxon>
        <taxon>Alphaproteobacteria</taxon>
        <taxon>Hyphomicrobiales</taxon>
        <taxon>Xanthobacteraceae</taxon>
        <taxon>Xanthobacter</taxon>
    </lineage>
</organism>
<comment type="caution">
    <text evidence="1">The sequence shown here is derived from an EMBL/GenBank/DDBJ whole genome shotgun (WGS) entry which is preliminary data.</text>
</comment>
<reference evidence="1 2" key="1">
    <citation type="submission" date="2023-07" db="EMBL/GenBank/DDBJ databases">
        <title>Genomic Encyclopedia of Type Strains, Phase IV (KMG-IV): sequencing the most valuable type-strain genomes for metagenomic binning, comparative biology and taxonomic classification.</title>
        <authorList>
            <person name="Goeker M."/>
        </authorList>
    </citation>
    <scope>NUCLEOTIDE SEQUENCE [LARGE SCALE GENOMIC DNA]</scope>
    <source>
        <strain evidence="1 2">DSM 3770</strain>
    </source>
</reference>
<sequence length="114" mass="12508">MSNPSKVQRERLLYPTLIAQIDTLPDEAVLAVHDRTHKLMERRHGAKTRDAFHKIVDGLIEARAHASGFAEGRRVALEEAADVAFDGVFLDLGAVKARKIKAAIRALDPTQGGE</sequence>
<protein>
    <submittedName>
        <fullName evidence="1">Uncharacterized protein</fullName>
    </submittedName>
</protein>
<name>A0ABU0LFT7_XANAG</name>
<gene>
    <name evidence="1" type="ORF">QOZ94_002810</name>
</gene>
<dbReference type="EMBL" id="JAUSVY010000006">
    <property type="protein sequence ID" value="MDQ0506006.1"/>
    <property type="molecule type" value="Genomic_DNA"/>
</dbReference>
<keyword evidence="2" id="KW-1185">Reference proteome</keyword>
<proteinExistence type="predicted"/>
<dbReference type="RefSeq" id="WP_237343898.1">
    <property type="nucleotide sequence ID" value="NZ_JABWGX010000001.1"/>
</dbReference>
<dbReference type="Proteomes" id="UP001241747">
    <property type="component" value="Unassembled WGS sequence"/>
</dbReference>
<accession>A0ABU0LFT7</accession>